<evidence type="ECO:0000313" key="1">
    <source>
        <dbReference type="EMBL" id="TFE85134.1"/>
    </source>
</evidence>
<sequence>MLLYQLAQWMEERSSLHKALQAGGEDLLHVQSQISRVEEQLYAQAERWKQAIEETSLLQVPYEAPHLDDDPIL</sequence>
<comment type="caution">
    <text evidence="1">The sequence shown here is derived from an EMBL/GenBank/DDBJ whole genome shotgun (WGS) entry which is preliminary data.</text>
</comment>
<dbReference type="OrthoDB" id="2629046at2"/>
<keyword evidence="2" id="KW-1185">Reference proteome</keyword>
<evidence type="ECO:0000313" key="2">
    <source>
        <dbReference type="Proteomes" id="UP000298246"/>
    </source>
</evidence>
<reference evidence="1 2" key="1">
    <citation type="submission" date="2017-03" db="EMBL/GenBank/DDBJ databases">
        <title>Isolation of Levoglucosan Utilizing Bacteria.</title>
        <authorList>
            <person name="Arya A.S."/>
        </authorList>
    </citation>
    <scope>NUCLEOTIDE SEQUENCE [LARGE SCALE GENOMIC DNA]</scope>
    <source>
        <strain evidence="1 2">MEC069</strain>
    </source>
</reference>
<name>A0A4Y8PVT0_9BACL</name>
<dbReference type="AlphaFoldDB" id="A0A4Y8PVT0"/>
<dbReference type="RefSeq" id="WP_134755377.1">
    <property type="nucleotide sequence ID" value="NZ_MYFO02000005.1"/>
</dbReference>
<dbReference type="EMBL" id="MYFO01000028">
    <property type="protein sequence ID" value="TFE85134.1"/>
    <property type="molecule type" value="Genomic_DNA"/>
</dbReference>
<accession>A0A4Y8PVT0</accession>
<proteinExistence type="predicted"/>
<organism evidence="1 2">
    <name type="scientific">Paenibacillus athensensis</name>
    <dbReference type="NCBI Taxonomy" id="1967502"/>
    <lineage>
        <taxon>Bacteria</taxon>
        <taxon>Bacillati</taxon>
        <taxon>Bacillota</taxon>
        <taxon>Bacilli</taxon>
        <taxon>Bacillales</taxon>
        <taxon>Paenibacillaceae</taxon>
        <taxon>Paenibacillus</taxon>
    </lineage>
</organism>
<protein>
    <submittedName>
        <fullName evidence="1">Uncharacterized protein</fullName>
    </submittedName>
</protein>
<dbReference type="Proteomes" id="UP000298246">
    <property type="component" value="Unassembled WGS sequence"/>
</dbReference>
<gene>
    <name evidence="1" type="ORF">B5M42_18175</name>
</gene>